<dbReference type="Proteomes" id="UP001379533">
    <property type="component" value="Chromosome"/>
</dbReference>
<organism evidence="3 4">
    <name type="scientific">Pendulispora brunnea</name>
    <dbReference type="NCBI Taxonomy" id="2905690"/>
    <lineage>
        <taxon>Bacteria</taxon>
        <taxon>Pseudomonadati</taxon>
        <taxon>Myxococcota</taxon>
        <taxon>Myxococcia</taxon>
        <taxon>Myxococcales</taxon>
        <taxon>Sorangiineae</taxon>
        <taxon>Pendulisporaceae</taxon>
        <taxon>Pendulispora</taxon>
    </lineage>
</organism>
<proteinExistence type="predicted"/>
<dbReference type="Gene3D" id="3.40.50.300">
    <property type="entry name" value="P-loop containing nucleotide triphosphate hydrolases"/>
    <property type="match status" value="1"/>
</dbReference>
<dbReference type="RefSeq" id="WP_394845174.1">
    <property type="nucleotide sequence ID" value="NZ_CP089982.1"/>
</dbReference>
<dbReference type="InterPro" id="IPR006517">
    <property type="entry name" value="Phage_terminase_lsu-like_C"/>
</dbReference>
<dbReference type="InterPro" id="IPR027417">
    <property type="entry name" value="P-loop_NTPase"/>
</dbReference>
<gene>
    <name evidence="3" type="primary">terL</name>
    <name evidence="3" type="ORF">LZC95_50125</name>
</gene>
<evidence type="ECO:0000313" key="3">
    <source>
        <dbReference type="EMBL" id="WXA94564.1"/>
    </source>
</evidence>
<keyword evidence="1" id="KW-1188">Viral release from host cell</keyword>
<dbReference type="NCBIfam" id="TIGR01630">
    <property type="entry name" value="psiM2_ORF9"/>
    <property type="match status" value="1"/>
</dbReference>
<dbReference type="Pfam" id="PF17289">
    <property type="entry name" value="Terminase_6C"/>
    <property type="match status" value="1"/>
</dbReference>
<feature type="domain" description="Terminase large subunit gp17-like C-terminal" evidence="2">
    <location>
        <begin position="279"/>
        <end position="422"/>
    </location>
</feature>
<evidence type="ECO:0000259" key="2">
    <source>
        <dbReference type="Pfam" id="PF17289"/>
    </source>
</evidence>
<accession>A0ABZ2K900</accession>
<reference evidence="3 4" key="1">
    <citation type="submission" date="2021-12" db="EMBL/GenBank/DDBJ databases">
        <title>Discovery of the Pendulisporaceae a myxobacterial family with distinct sporulation behavior and unique specialized metabolism.</title>
        <authorList>
            <person name="Garcia R."/>
            <person name="Popoff A."/>
            <person name="Bader C.D."/>
            <person name="Loehr J."/>
            <person name="Walesch S."/>
            <person name="Walt C."/>
            <person name="Boldt J."/>
            <person name="Bunk B."/>
            <person name="Haeckl F.J.F.P.J."/>
            <person name="Gunesch A.P."/>
            <person name="Birkelbach J."/>
            <person name="Nuebel U."/>
            <person name="Pietschmann T."/>
            <person name="Bach T."/>
            <person name="Mueller R."/>
        </authorList>
    </citation>
    <scope>NUCLEOTIDE SEQUENCE [LARGE SCALE GENOMIC DNA]</scope>
    <source>
        <strain evidence="3 4">MSr12523</strain>
    </source>
</reference>
<dbReference type="InterPro" id="IPR035421">
    <property type="entry name" value="Terminase_6C"/>
</dbReference>
<protein>
    <submittedName>
        <fullName evidence="3">Phage terminase large subunit</fullName>
    </submittedName>
</protein>
<dbReference type="Pfam" id="PF03237">
    <property type="entry name" value="Terminase_6N"/>
    <property type="match status" value="1"/>
</dbReference>
<evidence type="ECO:0000256" key="1">
    <source>
        <dbReference type="ARBA" id="ARBA00022612"/>
    </source>
</evidence>
<dbReference type="EMBL" id="CP089982">
    <property type="protein sequence ID" value="WXA94564.1"/>
    <property type="molecule type" value="Genomic_DNA"/>
</dbReference>
<sequence>MSDEQPTWRPIPGPQTRFLSSAAYEVLFGGAAGGSKTEALLVAPLRWVSEPSFRGLLLRRTFPELERSLIDRSRQLYPLAFPSAKYREDKRYWAFPSGARIAFGHLEHEHDVYSYQSSEWQFLGFDELTLFSERQYVYMLSRARSSKGLPIRVRAATNPGGSGHEWVFRRWGPWLDPKCTVHAGAGETLHYRNTDDGEQWCTRESPGALSRVFIPSKVSDNPYLSNTDYIERLKGLDPLTRAQLLDGNWLARPAKGLLFKRAWLPIIDLAPAAAFRVRYWDRAASAGKGDWTVGIRVARADGLFIVEDVVRLRGTPREVQATILGTAELDGRATMIGIEQDPGSAGVFEADSYVRLLAGHNVRKFRVSKDKVVRAQPVSAQAEGGNVRLLRGAWNEAFVQELEAFPEGNFDDQVDSFSGAFSALTTAIAPAIDPRFRRYAPHTRM</sequence>
<name>A0ABZ2K900_9BACT</name>
<evidence type="ECO:0000313" key="4">
    <source>
        <dbReference type="Proteomes" id="UP001379533"/>
    </source>
</evidence>
<keyword evidence="4" id="KW-1185">Reference proteome</keyword>